<evidence type="ECO:0000313" key="2">
    <source>
        <dbReference type="EMBL" id="AYN37978.1"/>
    </source>
</evidence>
<dbReference type="Proteomes" id="UP000268329">
    <property type="component" value="Chromosome"/>
</dbReference>
<dbReference type="EMBL" id="CP033073">
    <property type="protein sequence ID" value="AYN37978.1"/>
    <property type="molecule type" value="Genomic_DNA"/>
</dbReference>
<accession>A0A3G2J6Y1</accession>
<protein>
    <submittedName>
        <fullName evidence="2">Uncharacterized protein</fullName>
    </submittedName>
</protein>
<sequence>MRERPVGRPVTGTGIRPVQYWDGTPVPFITAWSKDRIPAQPLTATHGRGGTGLDFQDEVS</sequence>
<evidence type="ECO:0000256" key="1">
    <source>
        <dbReference type="SAM" id="MobiDB-lite"/>
    </source>
</evidence>
<organism evidence="2 3">
    <name type="scientific">Streptomyces dangxiongensis</name>
    <dbReference type="NCBI Taxonomy" id="1442032"/>
    <lineage>
        <taxon>Bacteria</taxon>
        <taxon>Bacillati</taxon>
        <taxon>Actinomycetota</taxon>
        <taxon>Actinomycetes</taxon>
        <taxon>Kitasatosporales</taxon>
        <taxon>Streptomycetaceae</taxon>
        <taxon>Streptomyces</taxon>
    </lineage>
</organism>
<keyword evidence="3" id="KW-1185">Reference proteome</keyword>
<reference evidence="2 3" key="1">
    <citation type="submission" date="2018-10" db="EMBL/GenBank/DDBJ databases">
        <title>The genome of Streptomyces dangxiongensis Z022.</title>
        <authorList>
            <person name="Zhang B."/>
        </authorList>
    </citation>
    <scope>NUCLEOTIDE SEQUENCE [LARGE SCALE GENOMIC DNA]</scope>
    <source>
        <strain evidence="2 3">Z022</strain>
    </source>
</reference>
<name>A0A3G2J6Y1_9ACTN</name>
<feature type="region of interest" description="Disordered" evidence="1">
    <location>
        <begin position="40"/>
        <end position="60"/>
    </location>
</feature>
<dbReference type="AlphaFoldDB" id="A0A3G2J6Y1"/>
<gene>
    <name evidence="2" type="ORF">D9753_02300</name>
</gene>
<dbReference type="KEGG" id="sdd:D9753_02300"/>
<evidence type="ECO:0000313" key="3">
    <source>
        <dbReference type="Proteomes" id="UP000268329"/>
    </source>
</evidence>
<proteinExistence type="predicted"/>